<feature type="transmembrane region" description="Helical" evidence="7">
    <location>
        <begin position="495"/>
        <end position="516"/>
    </location>
</feature>
<dbReference type="RefSeq" id="WP_252678167.1">
    <property type="nucleotide sequence ID" value="NZ_JAMXHT010000002.1"/>
</dbReference>
<evidence type="ECO:0000256" key="6">
    <source>
        <dbReference type="ARBA" id="ARBA00023136"/>
    </source>
</evidence>
<dbReference type="PROSITE" id="PS50850">
    <property type="entry name" value="MFS"/>
    <property type="match status" value="1"/>
</dbReference>
<dbReference type="InterPro" id="IPR036259">
    <property type="entry name" value="MFS_trans_sf"/>
</dbReference>
<dbReference type="PANTHER" id="PTHR43045">
    <property type="entry name" value="SHIKIMATE TRANSPORTER"/>
    <property type="match status" value="1"/>
</dbReference>
<sequence length="558" mass="59886">MDTSIGTTGTVAPATQPTSSMSSVIWAASVGTAFEWYEFALYGSLATVLADKFFAGVDPSTAFIFALLTFAVGFMMRPLGALIFGRIGDMIGRKRTFMITICMMGAATIGVGCLPTYQSVGIAAPITLICLRILQGLSAGGEYTGALTYVAEYSPSGRRGLNMSWTTAASTAGLLLSFLVILTARMATGSHFDEWGWRLPFVFALIMLIISVALRVRMHESPAFQKLRSANKLSKAPVRETFLDPTNLRRLLVAFALCAGMTSMYYMASLYPTFFLTKTLKVDPTTVNTLVLLATALCLPVFPLAGWLCDRLGRKAVLLTGFVATLVLVFPVFYGLLAYANPALAAAQAKADIRVETDVAGCSLMFNPLGNRKFTSACDTARQALAGAGVAYRVTQTLVTGNAARIRIGDTTLEAYDAAGLAADEAKVRASRLASTLRTALDQYGYPATGAPADVNKIMVLVLLVAFFASSILIVMAMGPALVEMFPTRIRYTSMSVPYNLATGWVGGLLPTFVFAISTQTGDLFSGLWYPVGWTLLSLVTVIFFFRETRDIDITADA</sequence>
<keyword evidence="4 7" id="KW-0812">Transmembrane</keyword>
<protein>
    <submittedName>
        <fullName evidence="9">MFS transporter</fullName>
    </submittedName>
</protein>
<evidence type="ECO:0000256" key="3">
    <source>
        <dbReference type="ARBA" id="ARBA00022475"/>
    </source>
</evidence>
<dbReference type="PROSITE" id="PS00217">
    <property type="entry name" value="SUGAR_TRANSPORT_2"/>
    <property type="match status" value="1"/>
</dbReference>
<evidence type="ECO:0000259" key="8">
    <source>
        <dbReference type="PROSITE" id="PS50850"/>
    </source>
</evidence>
<dbReference type="EMBL" id="JAMXHT010000002">
    <property type="protein sequence ID" value="MCO5397861.1"/>
    <property type="molecule type" value="Genomic_DNA"/>
</dbReference>
<comment type="caution">
    <text evidence="9">The sequence shown here is derived from an EMBL/GenBank/DDBJ whole genome shotgun (WGS) entry which is preliminary data.</text>
</comment>
<feature type="transmembrane region" description="Helical" evidence="7">
    <location>
        <begin position="288"/>
        <end position="309"/>
    </location>
</feature>
<name>A0ABT1AHQ8_9RALS</name>
<keyword evidence="5 7" id="KW-1133">Transmembrane helix</keyword>
<keyword evidence="2" id="KW-0813">Transport</keyword>
<evidence type="ECO:0000313" key="10">
    <source>
        <dbReference type="Proteomes" id="UP001162811"/>
    </source>
</evidence>
<keyword evidence="6 7" id="KW-0472">Membrane</keyword>
<feature type="transmembrane region" description="Helical" evidence="7">
    <location>
        <begin position="195"/>
        <end position="216"/>
    </location>
</feature>
<keyword evidence="3" id="KW-1003">Cell membrane</keyword>
<feature type="transmembrane region" description="Helical" evidence="7">
    <location>
        <begin position="251"/>
        <end position="268"/>
    </location>
</feature>
<comment type="subcellular location">
    <subcellularLocation>
        <location evidence="1">Cell membrane</location>
        <topology evidence="1">Multi-pass membrane protein</topology>
    </subcellularLocation>
</comment>
<feature type="domain" description="Major facilitator superfamily (MFS) profile" evidence="8">
    <location>
        <begin position="24"/>
        <end position="550"/>
    </location>
</feature>
<gene>
    <name evidence="9" type="ORF">NG900_06545</name>
</gene>
<evidence type="ECO:0000256" key="1">
    <source>
        <dbReference type="ARBA" id="ARBA00004651"/>
    </source>
</evidence>
<proteinExistence type="predicted"/>
<dbReference type="InterPro" id="IPR005828">
    <property type="entry name" value="MFS_sugar_transport-like"/>
</dbReference>
<evidence type="ECO:0000256" key="5">
    <source>
        <dbReference type="ARBA" id="ARBA00022989"/>
    </source>
</evidence>
<feature type="transmembrane region" description="Helical" evidence="7">
    <location>
        <begin position="96"/>
        <end position="117"/>
    </location>
</feature>
<dbReference type="Pfam" id="PF00083">
    <property type="entry name" value="Sugar_tr"/>
    <property type="match status" value="2"/>
</dbReference>
<dbReference type="PANTHER" id="PTHR43045:SF7">
    <property type="entry name" value="MAJOR FACILITATOR SUPERFAMILY TRANSPORTER"/>
    <property type="match status" value="1"/>
</dbReference>
<feature type="transmembrane region" description="Helical" evidence="7">
    <location>
        <begin position="316"/>
        <end position="337"/>
    </location>
</feature>
<feature type="transmembrane region" description="Helical" evidence="7">
    <location>
        <begin position="528"/>
        <end position="546"/>
    </location>
</feature>
<reference evidence="9" key="2">
    <citation type="journal article" date="2023" name="Front. Microbiol.">
        <title>Ralstonia chuxiongensis sp. nov., Ralstonia mojiangensis sp. nov., and Ralstonia soli sp. nov., isolated from tobacco fields, are three novel species in the family Burkholderiaceae.</title>
        <authorList>
            <person name="Lu C.H."/>
            <person name="Zhang Y.Y."/>
            <person name="Jiang N."/>
            <person name="Chen W."/>
            <person name="Shao X."/>
            <person name="Zhao Z.M."/>
            <person name="Lu W.L."/>
            <person name="Hu X."/>
            <person name="Xi Y.X."/>
            <person name="Zou S.Y."/>
            <person name="Wei Q.J."/>
            <person name="Lin Z.L."/>
            <person name="Gong L."/>
            <person name="Gai X.T."/>
            <person name="Zhang L.Q."/>
            <person name="Li J.Y."/>
            <person name="Jin Y."/>
            <person name="Xia Z.Y."/>
        </authorList>
    </citation>
    <scope>NUCLEOTIDE SEQUENCE</scope>
    <source>
        <strain evidence="9">21MJYT02-11</strain>
    </source>
</reference>
<evidence type="ECO:0000256" key="4">
    <source>
        <dbReference type="ARBA" id="ARBA00022692"/>
    </source>
</evidence>
<organism evidence="9 10">
    <name type="scientific">Ralstonia soli</name>
    <dbReference type="NCBI Taxonomy" id="2953896"/>
    <lineage>
        <taxon>Bacteria</taxon>
        <taxon>Pseudomonadati</taxon>
        <taxon>Pseudomonadota</taxon>
        <taxon>Betaproteobacteria</taxon>
        <taxon>Burkholderiales</taxon>
        <taxon>Burkholderiaceae</taxon>
        <taxon>Ralstonia</taxon>
    </lineage>
</organism>
<evidence type="ECO:0000313" key="9">
    <source>
        <dbReference type="EMBL" id="MCO5397861.1"/>
    </source>
</evidence>
<keyword evidence="10" id="KW-1185">Reference proteome</keyword>
<dbReference type="SUPFAM" id="SSF103473">
    <property type="entry name" value="MFS general substrate transporter"/>
    <property type="match status" value="2"/>
</dbReference>
<accession>A0ABT1AHQ8</accession>
<dbReference type="InterPro" id="IPR020846">
    <property type="entry name" value="MFS_dom"/>
</dbReference>
<reference evidence="9" key="1">
    <citation type="submission" date="2022-06" db="EMBL/GenBank/DDBJ databases">
        <authorList>
            <person name="Lu C.-H."/>
        </authorList>
    </citation>
    <scope>NUCLEOTIDE SEQUENCE</scope>
    <source>
        <strain evidence="9">21MJYT02-11</strain>
    </source>
</reference>
<feature type="transmembrane region" description="Helical" evidence="7">
    <location>
        <begin position="163"/>
        <end position="183"/>
    </location>
</feature>
<feature type="transmembrane region" description="Helical" evidence="7">
    <location>
        <begin position="62"/>
        <end position="84"/>
    </location>
</feature>
<dbReference type="Gene3D" id="1.20.1250.20">
    <property type="entry name" value="MFS general substrate transporter like domains"/>
    <property type="match status" value="2"/>
</dbReference>
<dbReference type="InterPro" id="IPR005829">
    <property type="entry name" value="Sugar_transporter_CS"/>
</dbReference>
<feature type="transmembrane region" description="Helical" evidence="7">
    <location>
        <begin position="458"/>
        <end position="483"/>
    </location>
</feature>
<evidence type="ECO:0000256" key="7">
    <source>
        <dbReference type="SAM" id="Phobius"/>
    </source>
</evidence>
<evidence type="ECO:0000256" key="2">
    <source>
        <dbReference type="ARBA" id="ARBA00022448"/>
    </source>
</evidence>
<dbReference type="Proteomes" id="UP001162811">
    <property type="component" value="Unassembled WGS sequence"/>
</dbReference>